<evidence type="ECO:0000256" key="7">
    <source>
        <dbReference type="ARBA" id="ARBA00023015"/>
    </source>
</evidence>
<dbReference type="STRING" id="947166.A0A1D1VLQ0"/>
<feature type="compositionally biased region" description="Basic and acidic residues" evidence="10">
    <location>
        <begin position="150"/>
        <end position="162"/>
    </location>
</feature>
<evidence type="ECO:0000259" key="11">
    <source>
        <dbReference type="PROSITE" id="PS50089"/>
    </source>
</evidence>
<evidence type="ECO:0000256" key="3">
    <source>
        <dbReference type="ARBA" id="ARBA00022679"/>
    </source>
</evidence>
<feature type="region of interest" description="Disordered" evidence="10">
    <location>
        <begin position="1"/>
        <end position="57"/>
    </location>
</feature>
<proteinExistence type="predicted"/>
<feature type="compositionally biased region" description="Basic and acidic residues" evidence="10">
    <location>
        <begin position="869"/>
        <end position="896"/>
    </location>
</feature>
<reference evidence="12 13" key="1">
    <citation type="journal article" date="2016" name="Nat. Commun.">
        <title>Extremotolerant tardigrade genome and improved radiotolerance of human cultured cells by tardigrade-unique protein.</title>
        <authorList>
            <person name="Hashimoto T."/>
            <person name="Horikawa D.D."/>
            <person name="Saito Y."/>
            <person name="Kuwahara H."/>
            <person name="Kozuka-Hata H."/>
            <person name="Shin-I T."/>
            <person name="Minakuchi Y."/>
            <person name="Ohishi K."/>
            <person name="Motoyama A."/>
            <person name="Aizu T."/>
            <person name="Enomoto A."/>
            <person name="Kondo K."/>
            <person name="Tanaka S."/>
            <person name="Hara Y."/>
            <person name="Koshikawa S."/>
            <person name="Sagara H."/>
            <person name="Miura T."/>
            <person name="Yokobori S."/>
            <person name="Miyagawa K."/>
            <person name="Suzuki Y."/>
            <person name="Kubo T."/>
            <person name="Oyama M."/>
            <person name="Kohara Y."/>
            <person name="Fujiyama A."/>
            <person name="Arakawa K."/>
            <person name="Katayama T."/>
            <person name="Toyoda A."/>
            <person name="Kunieda T."/>
        </authorList>
    </citation>
    <scope>NUCLEOTIDE SEQUENCE [LARGE SCALE GENOMIC DNA]</scope>
    <source>
        <strain evidence="12 13">YOKOZUNA-1</strain>
    </source>
</reference>
<dbReference type="SUPFAM" id="SSF57850">
    <property type="entry name" value="RING/U-box"/>
    <property type="match status" value="1"/>
</dbReference>
<dbReference type="AlphaFoldDB" id="A0A1D1VLQ0"/>
<dbReference type="EC" id="2.3.2.27" evidence="2"/>
<keyword evidence="7" id="KW-0805">Transcription regulation</keyword>
<feature type="compositionally biased region" description="Polar residues" evidence="10">
    <location>
        <begin position="30"/>
        <end position="47"/>
    </location>
</feature>
<dbReference type="OrthoDB" id="252722at2759"/>
<dbReference type="GO" id="GO:0061630">
    <property type="term" value="F:ubiquitin protein ligase activity"/>
    <property type="evidence" value="ECO:0007669"/>
    <property type="project" value="UniProtKB-EC"/>
</dbReference>
<evidence type="ECO:0000256" key="4">
    <source>
        <dbReference type="ARBA" id="ARBA00022723"/>
    </source>
</evidence>
<evidence type="ECO:0000256" key="9">
    <source>
        <dbReference type="PROSITE-ProRule" id="PRU00175"/>
    </source>
</evidence>
<dbReference type="PANTHER" id="PTHR46077">
    <property type="entry name" value="E3 UBIQUITIN-PROTEIN LIGASE TOPORS"/>
    <property type="match status" value="1"/>
</dbReference>
<feature type="region of interest" description="Disordered" evidence="10">
    <location>
        <begin position="125"/>
        <end position="164"/>
    </location>
</feature>
<dbReference type="SMART" id="SM00184">
    <property type="entry name" value="RING"/>
    <property type="match status" value="1"/>
</dbReference>
<evidence type="ECO:0000256" key="8">
    <source>
        <dbReference type="ARBA" id="ARBA00023163"/>
    </source>
</evidence>
<feature type="region of interest" description="Disordered" evidence="10">
    <location>
        <begin position="185"/>
        <end position="222"/>
    </location>
</feature>
<evidence type="ECO:0000256" key="10">
    <source>
        <dbReference type="SAM" id="MobiDB-lite"/>
    </source>
</evidence>
<comment type="catalytic activity">
    <reaction evidence="1">
        <text>S-ubiquitinyl-[E2 ubiquitin-conjugating enzyme]-L-cysteine + [acceptor protein]-L-lysine = [E2 ubiquitin-conjugating enzyme]-L-cysteine + N(6)-ubiquitinyl-[acceptor protein]-L-lysine.</text>
        <dbReference type="EC" id="2.3.2.27"/>
    </reaction>
</comment>
<dbReference type="Proteomes" id="UP000186922">
    <property type="component" value="Unassembled WGS sequence"/>
</dbReference>
<evidence type="ECO:0000256" key="1">
    <source>
        <dbReference type="ARBA" id="ARBA00000900"/>
    </source>
</evidence>
<feature type="compositionally biased region" description="Low complexity" evidence="10">
    <location>
        <begin position="791"/>
        <end position="802"/>
    </location>
</feature>
<evidence type="ECO:0000313" key="12">
    <source>
        <dbReference type="EMBL" id="GAU99408.1"/>
    </source>
</evidence>
<feature type="region of interest" description="Disordered" evidence="10">
    <location>
        <begin position="723"/>
        <end position="748"/>
    </location>
</feature>
<feature type="region of interest" description="Disordered" evidence="10">
    <location>
        <begin position="776"/>
        <end position="896"/>
    </location>
</feature>
<feature type="compositionally biased region" description="Polar residues" evidence="10">
    <location>
        <begin position="733"/>
        <end position="742"/>
    </location>
</feature>
<dbReference type="EMBL" id="BDGG01000005">
    <property type="protein sequence ID" value="GAU99408.1"/>
    <property type="molecule type" value="Genomic_DNA"/>
</dbReference>
<feature type="compositionally biased region" description="Basic residues" evidence="10">
    <location>
        <begin position="274"/>
        <end position="284"/>
    </location>
</feature>
<protein>
    <recommendedName>
        <fullName evidence="2">RING-type E3 ubiquitin transferase</fullName>
        <ecNumber evidence="2">2.3.2.27</ecNumber>
    </recommendedName>
</protein>
<dbReference type="InterPro" id="IPR001841">
    <property type="entry name" value="Znf_RING"/>
</dbReference>
<evidence type="ECO:0000256" key="5">
    <source>
        <dbReference type="ARBA" id="ARBA00022771"/>
    </source>
</evidence>
<name>A0A1D1VLQ0_RAMVA</name>
<sequence length="896" mass="100780">MDASYDFSFPERLLQQMDTSGMGSHLPQPSAGSSNASLMQMSTPRSTSQDDRSHQPINGQVHYFGPYSPPAVTFSVSSPSVGRALSSTNWEALLNSRDMDRIDGIPNPETDDMELDMETEPPSTELAFANPLPRRTGPEVPFRLPSNDHNYARRESSAEHSSPEIASNVRSFTFRPLSRSTANIDLTESSSSSSLSSSLEGQANNSTISSITSSGENRNEGGFRSRFSARLRNASLSLLGAVTGRRSASPEIPLPSRSMARRAAASREADRPRRVLRPPSRHTPRFTDMSPSLDSLFSNFLPRSATVSKVGETGLNASSKKKILPKLKETMQKLGIDSDQPRSSRAMTPDKCSICLEVPTKLTASLTFPCLHTFCEECISHWVKTKNSCPNCQANVTRIVFNLRSEHDYDVKPVEERNELMNPALPVDGDVFEIFWQLHRHRLERQRQDRAPERTVAEPAARASVTRQVTVGRGNPYTNRHPIREAFEVGRLYDRAFPDQPNAEIQALVLVNGFEVSRVEFRRRVYGENLQGGVKILSVEQVRLAPSQLEASTTNYQGYWDRLQPWLRREITAAMVPEVSNAQREHAFAVIGHVMRSPSGVQMVAFTSAVDNFMSATRALKFWDEMSQFLLSRTQMGVWDKDMKYFDVNGSLVTVPSTPVLVGPVRGRDYVVYSVPETDYSDSDDSIQYVGTVVHSQQSPARTRSVTTTSSIVANFDEDDSMNSLGDEYIPTRPTSSMYTSDADSERISYRRRLRSPSLASSDPFDDDFVVALRTSNRADRSPTPPRRFTRSPGLPRRMVSRAVREESSRSSRYSMLRRLAREGRHRRRSPTSSEESRPSSHLSSRIRRGRESSERRSTSSRTPTSFSHRTERRPGRLERRARTVRSRREETSLRR</sequence>
<keyword evidence="3" id="KW-0808">Transferase</keyword>
<accession>A0A1D1VLQ0</accession>
<dbReference type="InterPro" id="IPR017907">
    <property type="entry name" value="Znf_RING_CS"/>
</dbReference>
<keyword evidence="5 9" id="KW-0863">Zinc-finger</keyword>
<comment type="caution">
    <text evidence="12">The sequence shown here is derived from an EMBL/GenBank/DDBJ whole genome shotgun (WGS) entry which is preliminary data.</text>
</comment>
<dbReference type="PROSITE" id="PS00518">
    <property type="entry name" value="ZF_RING_1"/>
    <property type="match status" value="1"/>
</dbReference>
<evidence type="ECO:0000313" key="13">
    <source>
        <dbReference type="Proteomes" id="UP000186922"/>
    </source>
</evidence>
<gene>
    <name evidence="12" type="primary">RvY_10418-1</name>
    <name evidence="12" type="synonym">RvY_10418.1</name>
    <name evidence="12" type="ORF">RvY_10418</name>
</gene>
<keyword evidence="13" id="KW-1185">Reference proteome</keyword>
<keyword evidence="8" id="KW-0804">Transcription</keyword>
<feature type="region of interest" description="Disordered" evidence="10">
    <location>
        <begin position="244"/>
        <end position="289"/>
    </location>
</feature>
<dbReference type="InterPro" id="IPR013083">
    <property type="entry name" value="Znf_RING/FYVE/PHD"/>
</dbReference>
<keyword evidence="4" id="KW-0479">Metal-binding</keyword>
<dbReference type="PROSITE" id="PS50089">
    <property type="entry name" value="ZF_RING_2"/>
    <property type="match status" value="1"/>
</dbReference>
<organism evidence="12 13">
    <name type="scientific">Ramazzottius varieornatus</name>
    <name type="common">Water bear</name>
    <name type="synonym">Tardigrade</name>
    <dbReference type="NCBI Taxonomy" id="947166"/>
    <lineage>
        <taxon>Eukaryota</taxon>
        <taxon>Metazoa</taxon>
        <taxon>Ecdysozoa</taxon>
        <taxon>Tardigrada</taxon>
        <taxon>Eutardigrada</taxon>
        <taxon>Parachela</taxon>
        <taxon>Hypsibioidea</taxon>
        <taxon>Ramazzottiidae</taxon>
        <taxon>Ramazzottius</taxon>
    </lineage>
</organism>
<evidence type="ECO:0000256" key="2">
    <source>
        <dbReference type="ARBA" id="ARBA00012483"/>
    </source>
</evidence>
<keyword evidence="6" id="KW-0862">Zinc</keyword>
<evidence type="ECO:0000256" key="6">
    <source>
        <dbReference type="ARBA" id="ARBA00022833"/>
    </source>
</evidence>
<dbReference type="GO" id="GO:0000209">
    <property type="term" value="P:protein polyubiquitination"/>
    <property type="evidence" value="ECO:0007669"/>
    <property type="project" value="TreeGrafter"/>
</dbReference>
<dbReference type="PANTHER" id="PTHR46077:SF1">
    <property type="entry name" value="TOP1 BINDING ARGININE_SERINE RICH PROTEIN, E3 UBIQUITIN LIGASE"/>
    <property type="match status" value="1"/>
</dbReference>
<feature type="domain" description="RING-type" evidence="11">
    <location>
        <begin position="352"/>
        <end position="393"/>
    </location>
</feature>
<dbReference type="GO" id="GO:0006513">
    <property type="term" value="P:protein monoubiquitination"/>
    <property type="evidence" value="ECO:0007669"/>
    <property type="project" value="TreeGrafter"/>
</dbReference>
<dbReference type="Pfam" id="PF13639">
    <property type="entry name" value="zf-RING_2"/>
    <property type="match status" value="1"/>
</dbReference>
<dbReference type="GO" id="GO:0008270">
    <property type="term" value="F:zinc ion binding"/>
    <property type="evidence" value="ECO:0007669"/>
    <property type="project" value="UniProtKB-KW"/>
</dbReference>
<feature type="compositionally biased region" description="Low complexity" evidence="10">
    <location>
        <begin position="189"/>
        <end position="214"/>
    </location>
</feature>
<dbReference type="Gene3D" id="3.30.40.10">
    <property type="entry name" value="Zinc/RING finger domain, C3HC4 (zinc finger)"/>
    <property type="match status" value="1"/>
</dbReference>